<dbReference type="OrthoDB" id="437960at2759"/>
<name>A0A8S0V331_OLEEU</name>
<organism evidence="2 3">
    <name type="scientific">Olea europaea subsp. europaea</name>
    <dbReference type="NCBI Taxonomy" id="158383"/>
    <lineage>
        <taxon>Eukaryota</taxon>
        <taxon>Viridiplantae</taxon>
        <taxon>Streptophyta</taxon>
        <taxon>Embryophyta</taxon>
        <taxon>Tracheophyta</taxon>
        <taxon>Spermatophyta</taxon>
        <taxon>Magnoliopsida</taxon>
        <taxon>eudicotyledons</taxon>
        <taxon>Gunneridae</taxon>
        <taxon>Pentapetalae</taxon>
        <taxon>asterids</taxon>
        <taxon>lamiids</taxon>
        <taxon>Lamiales</taxon>
        <taxon>Oleaceae</taxon>
        <taxon>Oleeae</taxon>
        <taxon>Olea</taxon>
    </lineage>
</organism>
<dbReference type="AlphaFoldDB" id="A0A8S0V331"/>
<dbReference type="GO" id="GO:0016020">
    <property type="term" value="C:membrane"/>
    <property type="evidence" value="ECO:0007669"/>
    <property type="project" value="UniProtKB-ARBA"/>
</dbReference>
<sequence length="133" mass="15339">MREIGKYNGYGAETWARVSWYRGQYKQGLRHGFAVFRFFTGDVYAGEWSNGQSHGCETAIHMLENILLTRCTDLESIDLQMDMFMRELGMKVEDKVLERTLSVMEKPSLVIGMMGFLMFQARRTAPRLPLQSA</sequence>
<dbReference type="Gramene" id="OE9A017152T1">
    <property type="protein sequence ID" value="OE9A017152C1"/>
    <property type="gene ID" value="OE9A017152"/>
</dbReference>
<dbReference type="Gene3D" id="2.20.110.10">
    <property type="entry name" value="Histone H3 K4-specific methyltransferase SET7/9 N-terminal domain"/>
    <property type="match status" value="1"/>
</dbReference>
<dbReference type="InterPro" id="IPR003409">
    <property type="entry name" value="MORN"/>
</dbReference>
<dbReference type="Pfam" id="PF02493">
    <property type="entry name" value="MORN"/>
    <property type="match status" value="3"/>
</dbReference>
<dbReference type="FunFam" id="2.20.110.10:FF:000002">
    <property type="entry name" value="Phosphatidylinositol 4-phosphate 5-kinase 8"/>
    <property type="match status" value="1"/>
</dbReference>
<protein>
    <submittedName>
        <fullName evidence="2">MORN motif</fullName>
    </submittedName>
</protein>
<dbReference type="Proteomes" id="UP000594638">
    <property type="component" value="Unassembled WGS sequence"/>
</dbReference>
<accession>A0A8S0V331</accession>
<keyword evidence="3" id="KW-1185">Reference proteome</keyword>
<proteinExistence type="predicted"/>
<keyword evidence="1" id="KW-0677">Repeat</keyword>
<reference evidence="2 3" key="1">
    <citation type="submission" date="2019-12" db="EMBL/GenBank/DDBJ databases">
        <authorList>
            <person name="Alioto T."/>
            <person name="Alioto T."/>
            <person name="Gomez Garrido J."/>
        </authorList>
    </citation>
    <scope>NUCLEOTIDE SEQUENCE [LARGE SCALE GENOMIC DNA]</scope>
</reference>
<evidence type="ECO:0000313" key="2">
    <source>
        <dbReference type="EMBL" id="CAA3024593.1"/>
    </source>
</evidence>
<comment type="caution">
    <text evidence="2">The sequence shown here is derived from an EMBL/GenBank/DDBJ whole genome shotgun (WGS) entry which is preliminary data.</text>
</comment>
<dbReference type="PANTHER" id="PTHR23084:SF179">
    <property type="entry name" value="OS10G0565000 PROTEIN"/>
    <property type="match status" value="1"/>
</dbReference>
<gene>
    <name evidence="2" type="ORF">OLEA9_A017152</name>
</gene>
<dbReference type="SUPFAM" id="SSF82185">
    <property type="entry name" value="Histone H3 K4-specific methyltransferase SET7/9 N-terminal domain"/>
    <property type="match status" value="1"/>
</dbReference>
<dbReference type="PANTHER" id="PTHR23084">
    <property type="entry name" value="PHOSPHATIDYLINOSITOL-4-PHOSPHATE 5-KINASE RELATED"/>
    <property type="match status" value="1"/>
</dbReference>
<evidence type="ECO:0000256" key="1">
    <source>
        <dbReference type="ARBA" id="ARBA00022737"/>
    </source>
</evidence>
<evidence type="ECO:0000313" key="3">
    <source>
        <dbReference type="Proteomes" id="UP000594638"/>
    </source>
</evidence>
<dbReference type="EMBL" id="CACTIH010009111">
    <property type="protein sequence ID" value="CAA3024593.1"/>
    <property type="molecule type" value="Genomic_DNA"/>
</dbReference>